<dbReference type="GO" id="GO:0070818">
    <property type="term" value="F:protoporphyrinogen oxidase activity"/>
    <property type="evidence" value="ECO:0007669"/>
    <property type="project" value="UniProtKB-UniRule"/>
</dbReference>
<comment type="pathway">
    <text evidence="2 14">Porphyrin-containing compound metabolism; protoporphyrin-IX biosynthesis; protoporphyrin-IX from protoporphyrinogen-IX: step 1/1.</text>
</comment>
<dbReference type="PANTHER" id="PTHR40255:SF1">
    <property type="entry name" value="PROTOPORPHYRINOGEN IX OXIDASE"/>
    <property type="match status" value="1"/>
</dbReference>
<keyword evidence="9 15" id="KW-1133">Transmembrane helix</keyword>
<dbReference type="Proteomes" id="UP000435138">
    <property type="component" value="Unassembled WGS sequence"/>
</dbReference>
<evidence type="ECO:0000256" key="12">
    <source>
        <dbReference type="ARBA" id="ARBA00023136"/>
    </source>
</evidence>
<evidence type="ECO:0000256" key="8">
    <source>
        <dbReference type="ARBA" id="ARBA00022723"/>
    </source>
</evidence>
<keyword evidence="7 15" id="KW-0812">Transmembrane</keyword>
<comment type="subcellular location">
    <subcellularLocation>
        <location evidence="1">Cell membrane</location>
        <topology evidence="1">Multi-pass membrane protein</topology>
    </subcellularLocation>
</comment>
<evidence type="ECO:0000256" key="9">
    <source>
        <dbReference type="ARBA" id="ARBA00022989"/>
    </source>
</evidence>
<evidence type="ECO:0000256" key="10">
    <source>
        <dbReference type="ARBA" id="ARBA00023002"/>
    </source>
</evidence>
<keyword evidence="8 14" id="KW-0479">Metal-binding</keyword>
<dbReference type="PANTHER" id="PTHR40255">
    <property type="entry name" value="UPF0093 MEMBRANE PROTEIN SLR1790"/>
    <property type="match status" value="1"/>
</dbReference>
<gene>
    <name evidence="16" type="ORF">GAO09_25820</name>
</gene>
<dbReference type="EC" id="1.3.99.-" evidence="14"/>
<dbReference type="GO" id="GO:0046872">
    <property type="term" value="F:metal ion binding"/>
    <property type="evidence" value="ECO:0007669"/>
    <property type="project" value="UniProtKB-UniRule"/>
</dbReference>
<comment type="similarity">
    <text evidence="3 14">Belongs to the HemJ family.</text>
</comment>
<comment type="function">
    <text evidence="14">Catalyzes the oxidation of protoporphyrinogen IX to protoporphyrin IX.</text>
</comment>
<feature type="transmembrane region" description="Helical" evidence="15">
    <location>
        <begin position="83"/>
        <end position="101"/>
    </location>
</feature>
<protein>
    <recommendedName>
        <fullName evidence="4 14">Protoporphyrinogen IX oxidase</fullName>
        <ecNumber evidence="14">1.3.99.-</ecNumber>
    </recommendedName>
</protein>
<keyword evidence="10" id="KW-0560">Oxidoreductase</keyword>
<keyword evidence="12 14" id="KW-0472">Membrane</keyword>
<comment type="cofactor">
    <cofactor evidence="14">
        <name>heme b</name>
        <dbReference type="ChEBI" id="CHEBI:60344"/>
    </cofactor>
    <text evidence="14">Binds 1 heme b (iron(II)-protoporphyrin IX) group per subunit.</text>
</comment>
<evidence type="ECO:0000256" key="1">
    <source>
        <dbReference type="ARBA" id="ARBA00004651"/>
    </source>
</evidence>
<evidence type="ECO:0000256" key="14">
    <source>
        <dbReference type="PIRNR" id="PIRNR004638"/>
    </source>
</evidence>
<dbReference type="AlphaFoldDB" id="A0A6A8AHY6"/>
<dbReference type="GO" id="GO:0005886">
    <property type="term" value="C:plasma membrane"/>
    <property type="evidence" value="ECO:0007669"/>
    <property type="project" value="UniProtKB-SubCell"/>
</dbReference>
<evidence type="ECO:0000256" key="15">
    <source>
        <dbReference type="SAM" id="Phobius"/>
    </source>
</evidence>
<evidence type="ECO:0000256" key="6">
    <source>
        <dbReference type="ARBA" id="ARBA00022617"/>
    </source>
</evidence>
<feature type="transmembrane region" description="Helical" evidence="15">
    <location>
        <begin position="107"/>
        <end position="125"/>
    </location>
</feature>
<evidence type="ECO:0000256" key="11">
    <source>
        <dbReference type="ARBA" id="ARBA00023004"/>
    </source>
</evidence>
<dbReference type="UniPathway" id="UPA00251">
    <property type="reaction ID" value="UER00324"/>
</dbReference>
<organism evidence="16 17">
    <name type="scientific">Endobacterium cereale</name>
    <dbReference type="NCBI Taxonomy" id="2663029"/>
    <lineage>
        <taxon>Bacteria</taxon>
        <taxon>Pseudomonadati</taxon>
        <taxon>Pseudomonadota</taxon>
        <taxon>Alphaproteobacteria</taxon>
        <taxon>Hyphomicrobiales</taxon>
        <taxon>Rhizobiaceae</taxon>
        <taxon>Endobacterium</taxon>
    </lineage>
</organism>
<accession>A0A6A8AHY6</accession>
<dbReference type="Pfam" id="PF03653">
    <property type="entry name" value="UPF0093"/>
    <property type="match status" value="1"/>
</dbReference>
<evidence type="ECO:0000256" key="13">
    <source>
        <dbReference type="ARBA" id="ARBA00048390"/>
    </source>
</evidence>
<reference evidence="16 17" key="1">
    <citation type="submission" date="2019-11" db="EMBL/GenBank/DDBJ databases">
        <title>Genome analysis of Rhizobacterium cereale a novel genus and species isolated from maize roots in North Spain.</title>
        <authorList>
            <person name="Menendez E."/>
            <person name="Flores-Felix J.D."/>
            <person name="Ramirez-Bahena M.-H."/>
            <person name="Igual J.M."/>
            <person name="Garcia-Fraile P."/>
            <person name="Peix A."/>
            <person name="Velazquez E."/>
        </authorList>
    </citation>
    <scope>NUCLEOTIDE SEQUENCE [LARGE SCALE GENOMIC DNA]</scope>
    <source>
        <strain evidence="16 17">RZME27</strain>
    </source>
</reference>
<name>A0A6A8AHY6_9HYPH</name>
<keyword evidence="11 14" id="KW-0408">Iron</keyword>
<keyword evidence="5 14" id="KW-1003">Cell membrane</keyword>
<evidence type="ECO:0000256" key="4">
    <source>
        <dbReference type="ARBA" id="ARBA00017504"/>
    </source>
</evidence>
<evidence type="ECO:0000313" key="17">
    <source>
        <dbReference type="Proteomes" id="UP000435138"/>
    </source>
</evidence>
<keyword evidence="17" id="KW-1185">Reference proteome</keyword>
<evidence type="ECO:0000256" key="3">
    <source>
        <dbReference type="ARBA" id="ARBA00006501"/>
    </source>
</evidence>
<feature type="transmembrane region" description="Helical" evidence="15">
    <location>
        <begin position="146"/>
        <end position="168"/>
    </location>
</feature>
<dbReference type="GO" id="GO:0006782">
    <property type="term" value="P:protoporphyrinogen IX biosynthetic process"/>
    <property type="evidence" value="ECO:0007669"/>
    <property type="project" value="UniProtKB-UniRule"/>
</dbReference>
<dbReference type="InterPro" id="IPR005265">
    <property type="entry name" value="HemJ-like"/>
</dbReference>
<evidence type="ECO:0000256" key="7">
    <source>
        <dbReference type="ARBA" id="ARBA00022692"/>
    </source>
</evidence>
<evidence type="ECO:0000313" key="16">
    <source>
        <dbReference type="EMBL" id="MQY49458.1"/>
    </source>
</evidence>
<proteinExistence type="inferred from homology"/>
<evidence type="ECO:0000256" key="5">
    <source>
        <dbReference type="ARBA" id="ARBA00022475"/>
    </source>
</evidence>
<evidence type="ECO:0000256" key="2">
    <source>
        <dbReference type="ARBA" id="ARBA00005073"/>
    </source>
</evidence>
<sequence length="171" mass="18877">MNFLPPIRQNRRSGVRILPNSASPRPLSGKPTMPDLYLCLRALHLICDFVLIAGMLMNAFVIGMVPPAIRTGVIEVLRKYDRIVNTTALAGVWIFGLWLAFGYTGFAGNGWLHAKLLFVVLLSALHGMQQGWMRRMAKDPKLDPPAFVRAGMPIILLSTVIIVALAAIKPF</sequence>
<comment type="caution">
    <text evidence="16">The sequence shown here is derived from an EMBL/GenBank/DDBJ whole genome shotgun (WGS) entry which is preliminary data.</text>
</comment>
<dbReference type="EMBL" id="WIXI01000050">
    <property type="protein sequence ID" value="MQY49458.1"/>
    <property type="molecule type" value="Genomic_DNA"/>
</dbReference>
<comment type="catalytic activity">
    <reaction evidence="13 14">
        <text>protoporphyrinogen IX + 3 A = protoporphyrin IX + 3 AH2</text>
        <dbReference type="Rhea" id="RHEA:62000"/>
        <dbReference type="ChEBI" id="CHEBI:13193"/>
        <dbReference type="ChEBI" id="CHEBI:17499"/>
        <dbReference type="ChEBI" id="CHEBI:57306"/>
        <dbReference type="ChEBI" id="CHEBI:57307"/>
    </reaction>
</comment>
<keyword evidence="6 14" id="KW-0349">Heme</keyword>
<feature type="transmembrane region" description="Helical" evidence="15">
    <location>
        <begin position="42"/>
        <end position="62"/>
    </location>
</feature>
<dbReference type="PIRSF" id="PIRSF004638">
    <property type="entry name" value="UCP004638"/>
    <property type="match status" value="1"/>
</dbReference>